<dbReference type="PANTHER" id="PTHR11364">
    <property type="entry name" value="THIOSULFATE SULFERTANSFERASE"/>
    <property type="match status" value="1"/>
</dbReference>
<reference evidence="4 5" key="1">
    <citation type="submission" date="2018-03" db="EMBL/GenBank/DDBJ databases">
        <title>Bacteriophage NCPPB3778 and a type I-E CRISPR drive the evolution of the US Biological Select Agent, Rathayibacter toxicus.</title>
        <authorList>
            <person name="Davis E.W.II."/>
            <person name="Tabima J.F."/>
            <person name="Weisberg A.J."/>
            <person name="Dantas Lopes L."/>
            <person name="Wiseman M.S."/>
            <person name="Wiseman M.S."/>
            <person name="Pupko T."/>
            <person name="Belcher M.S."/>
            <person name="Sechler A.J."/>
            <person name="Tancos M.A."/>
            <person name="Schroeder B.K."/>
            <person name="Murray T.D."/>
            <person name="Luster D.G."/>
            <person name="Schneider W.L."/>
            <person name="Rogers E."/>
            <person name="Andreote F.D."/>
            <person name="Grunwald N.J."/>
            <person name="Putnam M.L."/>
            <person name="Chang J.H."/>
        </authorList>
    </citation>
    <scope>NUCLEOTIDE SEQUENCE [LARGE SCALE GENOMIC DNA]</scope>
    <source>
        <strain evidence="4 5">DSM 15932</strain>
    </source>
</reference>
<evidence type="ECO:0000313" key="5">
    <source>
        <dbReference type="Proteomes" id="UP000285317"/>
    </source>
</evidence>
<gene>
    <name evidence="4" type="ORF">C1I64_11070</name>
</gene>
<feature type="domain" description="Rhodanese" evidence="3">
    <location>
        <begin position="227"/>
        <end position="311"/>
    </location>
</feature>
<keyword evidence="1 4" id="KW-0808">Transferase</keyword>
<dbReference type="GO" id="GO:0004792">
    <property type="term" value="F:thiosulfate-cyanide sulfurtransferase activity"/>
    <property type="evidence" value="ECO:0007669"/>
    <property type="project" value="TreeGrafter"/>
</dbReference>
<feature type="domain" description="Rhodanese" evidence="3">
    <location>
        <begin position="44"/>
        <end position="169"/>
    </location>
</feature>
<dbReference type="Gene3D" id="3.40.250.10">
    <property type="entry name" value="Rhodanese-like domain"/>
    <property type="match status" value="2"/>
</dbReference>
<dbReference type="Pfam" id="PF00581">
    <property type="entry name" value="Rhodanese"/>
    <property type="match status" value="2"/>
</dbReference>
<organism evidence="4 5">
    <name type="scientific">Rathayibacter festucae DSM 15932</name>
    <dbReference type="NCBI Taxonomy" id="1328866"/>
    <lineage>
        <taxon>Bacteria</taxon>
        <taxon>Bacillati</taxon>
        <taxon>Actinomycetota</taxon>
        <taxon>Actinomycetes</taxon>
        <taxon>Micrococcales</taxon>
        <taxon>Microbacteriaceae</taxon>
        <taxon>Rathayibacter</taxon>
    </lineage>
</organism>
<evidence type="ECO:0000313" key="4">
    <source>
        <dbReference type="EMBL" id="AZZ52530.1"/>
    </source>
</evidence>
<accession>A0A3T0T1U8</accession>
<dbReference type="CDD" id="cd01448">
    <property type="entry name" value="TST_Repeat_1"/>
    <property type="match status" value="1"/>
</dbReference>
<protein>
    <submittedName>
        <fullName evidence="4">Sulfurtransferase</fullName>
    </submittedName>
</protein>
<dbReference type="SUPFAM" id="SSF52821">
    <property type="entry name" value="Rhodanese/Cell cycle control phosphatase"/>
    <property type="match status" value="2"/>
</dbReference>
<dbReference type="AlphaFoldDB" id="A0A3T0T1U8"/>
<sequence length="315" mass="33256">MNHDDAPACGASGVAPSVVQVSSPAAPYLARPIVSTQWLADQLGREHLVVVDASVLLVTGFDGRPGYLGGDEQYLLEGHVPGAVFGDLLAQLSDPEAALPFTRLDPERFAAATAALGIDDDSVVVVYDSAVGQWASRLWWLLRAAGHDAVAVLDGGLSAWRREERPIETGHVEPRAAAGITVRPERPLWIDKAGVERVVRGEEPGALVCAVPPKEFTGEQGRRPRLGHLPGSVSVPAVRLIDREDNTLLPPERLRALFGETLQAERIVLYCAGGIAATADALALAVLGVDTAVVYDGSLNEWAADPDAPLVVTAA</sequence>
<dbReference type="SMART" id="SM00450">
    <property type="entry name" value="RHOD"/>
    <property type="match status" value="2"/>
</dbReference>
<evidence type="ECO:0000256" key="2">
    <source>
        <dbReference type="ARBA" id="ARBA00022737"/>
    </source>
</evidence>
<dbReference type="PROSITE" id="PS50206">
    <property type="entry name" value="RHODANESE_3"/>
    <property type="match status" value="2"/>
</dbReference>
<dbReference type="Proteomes" id="UP000285317">
    <property type="component" value="Chromosome"/>
</dbReference>
<proteinExistence type="predicted"/>
<evidence type="ECO:0000259" key="3">
    <source>
        <dbReference type="PROSITE" id="PS50206"/>
    </source>
</evidence>
<dbReference type="InterPro" id="IPR001763">
    <property type="entry name" value="Rhodanese-like_dom"/>
</dbReference>
<name>A0A3T0T1U8_9MICO</name>
<dbReference type="PANTHER" id="PTHR11364:SF27">
    <property type="entry name" value="SULFURTRANSFERASE"/>
    <property type="match status" value="1"/>
</dbReference>
<dbReference type="InterPro" id="IPR036873">
    <property type="entry name" value="Rhodanese-like_dom_sf"/>
</dbReference>
<dbReference type="InterPro" id="IPR045078">
    <property type="entry name" value="TST/MPST-like"/>
</dbReference>
<keyword evidence="2" id="KW-0677">Repeat</keyword>
<dbReference type="EMBL" id="CP028137">
    <property type="protein sequence ID" value="AZZ52530.1"/>
    <property type="molecule type" value="Genomic_DNA"/>
</dbReference>
<dbReference type="KEGG" id="rfs:C1I64_11070"/>
<evidence type="ECO:0000256" key="1">
    <source>
        <dbReference type="ARBA" id="ARBA00022679"/>
    </source>
</evidence>